<comment type="caution">
    <text evidence="7">The sequence shown here is derived from an EMBL/GenBank/DDBJ whole genome shotgun (WGS) entry which is preliminary data.</text>
</comment>
<dbReference type="PANTHER" id="PTHR14387:SF7">
    <property type="entry name" value="THYROID ADENOMA-ASSOCIATED PROTEIN"/>
    <property type="match status" value="1"/>
</dbReference>
<dbReference type="InterPro" id="IPR056843">
    <property type="entry name" value="THADA-like_TPR"/>
</dbReference>
<comment type="similarity">
    <text evidence="1">Belongs to the THADA family.</text>
</comment>
<dbReference type="Proteomes" id="UP001381693">
    <property type="component" value="Unassembled WGS sequence"/>
</dbReference>
<dbReference type="Pfam" id="PF25150">
    <property type="entry name" value="TPR_Trm732"/>
    <property type="match status" value="1"/>
</dbReference>
<proteinExistence type="inferred from homology"/>
<feature type="non-terminal residue" evidence="7">
    <location>
        <position position="1339"/>
    </location>
</feature>
<sequence length="1339" mass="151003">MKSSTTYLQQYYIDKSVDAPEEISQLQGVLCNVIQHSSCPLDLCINCGQLMATIHKWQEKDNFHLFIQALVDRSNPYENLAPLAQLAILNGVLCVISLRDLYVKHSRNDKPIGIQILRAILSPCYQLNEGTLALIAIRMLQRWTERTLEAVKVLEGLSELSEILHPSSHLMSSILDYLWLSWDHFLDSVKHATKECFQNIIRIQSELLLDDSKEYYRQLCESFLSKSVPRNYQLSAVSCMVSYIGCEALLMSNPRLPESLLTCMKNPSLSSHAAELLESLFTVHAREVSQKKWQDTWLSPFILSFTKEMQTFGYELLFKKLLFTCPDSVDDVVSTLLESVNDLSSKKLCLLIMCIKIGRKSSYWHMKCKDRLLEDVDDYWKYILHYPILALCLSHMDESVHSAAFSLLSESPKSTELPEKRELNLILNYYSHCITIRNPSYKQHLVKSTKKLLMRIKEGLRVLSRSMKNTELYRDIINDLSSFCTSLFLLLMQNIQSGANMARRGTSLLILECFMDIFAPDGIKLFGIDNLYQSQEYVDTLLCILDDSYESNKLVALKLLQSLSPDKTEYHNERKVQCLLSASRVMASSCRPPDSLTASYIIKSLVNDPFVVKIFIDEFASETGVQSTREVFFEYLLKLLQNEVSIAKTSLLKAAASSPCYGLLLCLRGLLMDIPPSDLKTHYEFWKNEIKNLVDICHTISELVAPVVRNSSPEGHLPMDLNPESLANLKSVLQMSLGCQFNQNEDLLSDDVKPDELVKAQAVSAQMLLLCAWRCVKEISLILGDLILNFSLPPDPLSVLTVEDVTLTGKYFLKQLSETKHRGAFEQSYVGFVRICERLWKCSNEELSALPENWLISILRTIEFGEDNCLCATRRSAGVPFIVQAVLSSEPSIRGGLCLQYSMNTLLKLATESQFTGMDVKLHSFNILRAIYRESKLGDLVVLYAPAGVMAAIEGYKSATWAERNAAALLFASLITRMFGVKKTQDDLNHKNAMSALVFFRRYPELYLFLISELEAGASRIKEGMLVPALFPILLLFARLSPSPIEGRSSTVSLNAFTPAVIQCSFSSVLQLRGLAAQALLPLVTPDNIVLVIDELCTRATLRNQNALHGCLLSLLKLLKCYGKNIVSDDKYSRIISCLISLSWTATNRNPCLLTRCCALQLFALLSTNRILSADCRVLSSIYTDAFSLVSVKDSSVLYEPWSALCQKAAAEFVLSLSEHFTADISESICLLLSSASSDVRLVGLNYTLKFHETSPIIFHKILEQIHNKEFKSDCLIKSFRIVTEYIRISDRNELYIEMATLTHLLQYSVRKANEESCIELISEIIGTSSAIIASFLSM</sequence>
<evidence type="ECO:0000259" key="6">
    <source>
        <dbReference type="Pfam" id="PF25151"/>
    </source>
</evidence>
<dbReference type="InterPro" id="IPR019442">
    <property type="entry name" value="THADA/TRM732_DUF2428"/>
</dbReference>
<feature type="domain" description="tRNA (32-2'-O)-methyltransferase regulator THADA-like TPR repeats region" evidence="5">
    <location>
        <begin position="293"/>
        <end position="517"/>
    </location>
</feature>
<dbReference type="InterPro" id="IPR016024">
    <property type="entry name" value="ARM-type_fold"/>
</dbReference>
<feature type="domain" description="DUF2428" evidence="4">
    <location>
        <begin position="690"/>
        <end position="962"/>
    </location>
</feature>
<evidence type="ECO:0000256" key="1">
    <source>
        <dbReference type="ARBA" id="ARBA00010409"/>
    </source>
</evidence>
<keyword evidence="2" id="KW-0819">tRNA processing</keyword>
<dbReference type="EMBL" id="JAXCGZ010021444">
    <property type="protein sequence ID" value="KAK7051146.1"/>
    <property type="molecule type" value="Genomic_DNA"/>
</dbReference>
<evidence type="ECO:0000313" key="8">
    <source>
        <dbReference type="Proteomes" id="UP001381693"/>
    </source>
</evidence>
<dbReference type="InterPro" id="IPR051954">
    <property type="entry name" value="tRNA_methyltransferase_THADA"/>
</dbReference>
<dbReference type="Pfam" id="PF10350">
    <property type="entry name" value="DUF2428"/>
    <property type="match status" value="1"/>
</dbReference>
<dbReference type="GO" id="GO:0030488">
    <property type="term" value="P:tRNA methylation"/>
    <property type="evidence" value="ECO:0007669"/>
    <property type="project" value="TreeGrafter"/>
</dbReference>
<dbReference type="InterPro" id="IPR056842">
    <property type="entry name" value="THADA-like_TPR_C"/>
</dbReference>
<dbReference type="Pfam" id="PF25151">
    <property type="entry name" value="TPR_Trm732_C"/>
    <property type="match status" value="1"/>
</dbReference>
<name>A0AAN8WHX3_HALRR</name>
<evidence type="ECO:0000256" key="3">
    <source>
        <dbReference type="ARBA" id="ARBA00035698"/>
    </source>
</evidence>
<gene>
    <name evidence="7" type="ORF">SK128_023234</name>
</gene>
<evidence type="ECO:0000256" key="2">
    <source>
        <dbReference type="ARBA" id="ARBA00022694"/>
    </source>
</evidence>
<dbReference type="SUPFAM" id="SSF48371">
    <property type="entry name" value="ARM repeat"/>
    <property type="match status" value="1"/>
</dbReference>
<organism evidence="7 8">
    <name type="scientific">Halocaridina rubra</name>
    <name type="common">Hawaiian red shrimp</name>
    <dbReference type="NCBI Taxonomy" id="373956"/>
    <lineage>
        <taxon>Eukaryota</taxon>
        <taxon>Metazoa</taxon>
        <taxon>Ecdysozoa</taxon>
        <taxon>Arthropoda</taxon>
        <taxon>Crustacea</taxon>
        <taxon>Multicrustacea</taxon>
        <taxon>Malacostraca</taxon>
        <taxon>Eumalacostraca</taxon>
        <taxon>Eucarida</taxon>
        <taxon>Decapoda</taxon>
        <taxon>Pleocyemata</taxon>
        <taxon>Caridea</taxon>
        <taxon>Atyoidea</taxon>
        <taxon>Atyidae</taxon>
        <taxon>Halocaridina</taxon>
    </lineage>
</organism>
<accession>A0AAN8WHX3</accession>
<reference evidence="7 8" key="1">
    <citation type="submission" date="2023-11" db="EMBL/GenBank/DDBJ databases">
        <title>Halocaridina rubra genome assembly.</title>
        <authorList>
            <person name="Smith C."/>
        </authorList>
    </citation>
    <scope>NUCLEOTIDE SEQUENCE [LARGE SCALE GENOMIC DNA]</scope>
    <source>
        <strain evidence="7">EP-1</strain>
        <tissue evidence="7">Whole</tissue>
    </source>
</reference>
<dbReference type="GO" id="GO:0005829">
    <property type="term" value="C:cytosol"/>
    <property type="evidence" value="ECO:0007669"/>
    <property type="project" value="TreeGrafter"/>
</dbReference>
<dbReference type="PANTHER" id="PTHR14387">
    <property type="entry name" value="THADA/DEATH RECEPTOR INTERACTING PROTEIN"/>
    <property type="match status" value="1"/>
</dbReference>
<evidence type="ECO:0000313" key="7">
    <source>
        <dbReference type="EMBL" id="KAK7051146.1"/>
    </source>
</evidence>
<evidence type="ECO:0000259" key="4">
    <source>
        <dbReference type="Pfam" id="PF10350"/>
    </source>
</evidence>
<evidence type="ECO:0000259" key="5">
    <source>
        <dbReference type="Pfam" id="PF25150"/>
    </source>
</evidence>
<keyword evidence="8" id="KW-1185">Reference proteome</keyword>
<feature type="domain" description="tRNA (32-2'-O)-methyltransferase regulator THADA-like C-terminal TPR repeats region" evidence="6">
    <location>
        <begin position="964"/>
        <end position="1117"/>
    </location>
</feature>
<protein>
    <recommendedName>
        <fullName evidence="3">tRNA (32-2'-O)-methyltransferase regulator THADA</fullName>
    </recommendedName>
</protein>